<comment type="caution">
    <text evidence="2">The sequence shown here is derived from an EMBL/GenBank/DDBJ whole genome shotgun (WGS) entry which is preliminary data.</text>
</comment>
<evidence type="ECO:0000313" key="3">
    <source>
        <dbReference type="Proteomes" id="UP001556040"/>
    </source>
</evidence>
<evidence type="ECO:0000256" key="1">
    <source>
        <dbReference type="SAM" id="Phobius"/>
    </source>
</evidence>
<evidence type="ECO:0000313" key="2">
    <source>
        <dbReference type="EMBL" id="MEW9501706.1"/>
    </source>
</evidence>
<evidence type="ECO:0008006" key="4">
    <source>
        <dbReference type="Google" id="ProtNLM"/>
    </source>
</evidence>
<gene>
    <name evidence="2" type="ORF">AB1471_07810</name>
</gene>
<name>A0ABV3Q2X9_9BACL</name>
<feature type="transmembrane region" description="Helical" evidence="1">
    <location>
        <begin position="78"/>
        <end position="101"/>
    </location>
</feature>
<keyword evidence="1" id="KW-0812">Transmembrane</keyword>
<feature type="transmembrane region" description="Helical" evidence="1">
    <location>
        <begin position="107"/>
        <end position="131"/>
    </location>
</feature>
<sequence length="137" mass="15881">MKRFIKYLICSLIVILVLYFGSEIYLRLEEYRRSNFELRPLMLFIVLFPILVGMMIRFPQLVTDIRLKKGWSIDWVKLSAIGIPSLYIALSPLLLILNVPIIHQVRISFLMSGFLETVTTIAGVIFGYVLLDSLKEK</sequence>
<organism evidence="2 3">
    <name type="scientific">Jeotgalibacillus marinus</name>
    <dbReference type="NCBI Taxonomy" id="86667"/>
    <lineage>
        <taxon>Bacteria</taxon>
        <taxon>Bacillati</taxon>
        <taxon>Bacillota</taxon>
        <taxon>Bacilli</taxon>
        <taxon>Bacillales</taxon>
        <taxon>Caryophanaceae</taxon>
        <taxon>Jeotgalibacillus</taxon>
    </lineage>
</organism>
<accession>A0ABV3Q2X9</accession>
<keyword evidence="1" id="KW-0472">Membrane</keyword>
<keyword evidence="1" id="KW-1133">Transmembrane helix</keyword>
<reference evidence="2 3" key="1">
    <citation type="journal article" date="1979" name="Int. J. Syst. Evol. Microbiol.">
        <title>Bacillus globisporus subsp. marinus subsp. nov.</title>
        <authorList>
            <person name="Liu H."/>
        </authorList>
    </citation>
    <scope>NUCLEOTIDE SEQUENCE [LARGE SCALE GENOMIC DNA]</scope>
    <source>
        <strain evidence="2 3">DSM 1297</strain>
    </source>
</reference>
<feature type="transmembrane region" description="Helical" evidence="1">
    <location>
        <begin position="38"/>
        <end position="58"/>
    </location>
</feature>
<keyword evidence="3" id="KW-1185">Reference proteome</keyword>
<proteinExistence type="predicted"/>
<dbReference type="EMBL" id="JBFMIA010000005">
    <property type="protein sequence ID" value="MEW9501706.1"/>
    <property type="molecule type" value="Genomic_DNA"/>
</dbReference>
<feature type="transmembrane region" description="Helical" evidence="1">
    <location>
        <begin position="7"/>
        <end position="26"/>
    </location>
</feature>
<dbReference type="RefSeq" id="WP_367779192.1">
    <property type="nucleotide sequence ID" value="NZ_JBFMIA010000005.1"/>
</dbReference>
<protein>
    <recommendedName>
        <fullName evidence="4">Permease</fullName>
    </recommendedName>
</protein>
<dbReference type="Proteomes" id="UP001556040">
    <property type="component" value="Unassembled WGS sequence"/>
</dbReference>